<dbReference type="Proteomes" id="UP000831786">
    <property type="component" value="Chromosome"/>
</dbReference>
<protein>
    <submittedName>
        <fullName evidence="1">Alpha/beta fold hydrolase</fullName>
    </submittedName>
</protein>
<dbReference type="EMBL" id="CP095045">
    <property type="protein sequence ID" value="UOQ58606.1"/>
    <property type="molecule type" value="Genomic_DNA"/>
</dbReference>
<evidence type="ECO:0000313" key="2">
    <source>
        <dbReference type="Proteomes" id="UP000831786"/>
    </source>
</evidence>
<gene>
    <name evidence="1" type="ORF">MUN78_07230</name>
</gene>
<organism evidence="1 2">
    <name type="scientific">Leucobacter allii</name>
    <dbReference type="NCBI Taxonomy" id="2932247"/>
    <lineage>
        <taxon>Bacteria</taxon>
        <taxon>Bacillati</taxon>
        <taxon>Actinomycetota</taxon>
        <taxon>Actinomycetes</taxon>
        <taxon>Micrococcales</taxon>
        <taxon>Microbacteriaceae</taxon>
        <taxon>Leucobacter</taxon>
    </lineage>
</organism>
<name>A0ABY4FQQ1_9MICO</name>
<proteinExistence type="predicted"/>
<reference evidence="1 2" key="1">
    <citation type="submission" date="2022-04" db="EMBL/GenBank/DDBJ databases">
        <title>Leucobacter sp. isolated from rhizosphere of garlic.</title>
        <authorList>
            <person name="Won M."/>
            <person name="Lee C.-M."/>
            <person name="Woen H.-Y."/>
            <person name="Kwon S.-W."/>
        </authorList>
    </citation>
    <scope>NUCLEOTIDE SEQUENCE [LARGE SCALE GENOMIC DNA]</scope>
    <source>
        <strain evidence="1 2">H21R-40</strain>
    </source>
</reference>
<dbReference type="RefSeq" id="WP_244729678.1">
    <property type="nucleotide sequence ID" value="NZ_CP095045.1"/>
</dbReference>
<sequence length="397" mass="41717">MTGRDRGRAIGIGAAWLALAATAGAGLAVLGGVALARRAVTPAAVPEAPVRVLAVLERDGAAHVRLRGTDAGLPGRYSLVFDGGAGHARLGAVVAGAADSAGGVLRELVAVDRGTLVPGTTGRITGWWFADAAELGYRTERIAFPTELGEAEAWLVHPKRARKRRWAVHVHGRGADPVETLRGVAPLARAGITSLVISYRNDTGAPSGRHARYGLGVSESRDVDAAVAEAVRRGAGRVTLVGWSMGATACLLAASGGEHRSVVDGLILDSPAIDWEELLRYHAAGMRVPRRVAGFGVRLLDAGLVRAGEDDGIPFDRLEASALGRALTVPVLIHASRADTFVPCAGAERLAAARPELVQLRLQDRGEHVKLWNVDPAPWERSTEAFARALPHPPWRG</sequence>
<dbReference type="GO" id="GO:0016787">
    <property type="term" value="F:hydrolase activity"/>
    <property type="evidence" value="ECO:0007669"/>
    <property type="project" value="UniProtKB-KW"/>
</dbReference>
<keyword evidence="2" id="KW-1185">Reference proteome</keyword>
<evidence type="ECO:0000313" key="1">
    <source>
        <dbReference type="EMBL" id="UOQ58606.1"/>
    </source>
</evidence>
<dbReference type="InterPro" id="IPR029058">
    <property type="entry name" value="AB_hydrolase_fold"/>
</dbReference>
<keyword evidence="1" id="KW-0378">Hydrolase</keyword>
<dbReference type="SUPFAM" id="SSF53474">
    <property type="entry name" value="alpha/beta-Hydrolases"/>
    <property type="match status" value="1"/>
</dbReference>
<accession>A0ABY4FQQ1</accession>
<dbReference type="Gene3D" id="3.40.50.1820">
    <property type="entry name" value="alpha/beta hydrolase"/>
    <property type="match status" value="1"/>
</dbReference>